<keyword evidence="3" id="KW-1185">Reference proteome</keyword>
<sequence>MTGPSPNPDLSDDVQRDYEEARRILDQSPRGAAALLRLAVEKVCIELGAEGGTIDQRIASLVSKGLPEEVQQALDAVRVIGNEAVHPGQVDIRDDRDTASKLFELVNFIAFDRLTRPKQIASMYSMIPEGKRKAIDARNAKARNSE</sequence>
<proteinExistence type="predicted"/>
<comment type="caution">
    <text evidence="2">The sequence shown here is derived from an EMBL/GenBank/DDBJ whole genome shotgun (WGS) entry which is preliminary data.</text>
</comment>
<reference evidence="2 3" key="1">
    <citation type="submission" date="2019-09" db="EMBL/GenBank/DDBJ databases">
        <title>Hydrogenophaga aromatica sp. nov., isolated from a para-xylene-degrading enrichment culture.</title>
        <authorList>
            <person name="Tancsics A."/>
            <person name="Banerjee S."/>
        </authorList>
    </citation>
    <scope>NUCLEOTIDE SEQUENCE [LARGE SCALE GENOMIC DNA]</scope>
    <source>
        <strain evidence="2 3">D2P1</strain>
    </source>
</reference>
<evidence type="ECO:0000313" key="2">
    <source>
        <dbReference type="EMBL" id="NWF48595.1"/>
    </source>
</evidence>
<dbReference type="AlphaFoldDB" id="A0A7Y8H152"/>
<dbReference type="InterPro" id="IPR025285">
    <property type="entry name" value="DUF4145"/>
</dbReference>
<accession>A0A7Y8H152</accession>
<organism evidence="2 3">
    <name type="scientific">Hydrogenophaga aromaticivorans</name>
    <dbReference type="NCBI Taxonomy" id="2610898"/>
    <lineage>
        <taxon>Bacteria</taxon>
        <taxon>Pseudomonadati</taxon>
        <taxon>Pseudomonadota</taxon>
        <taxon>Betaproteobacteria</taxon>
        <taxon>Burkholderiales</taxon>
        <taxon>Comamonadaceae</taxon>
        <taxon>Hydrogenophaga</taxon>
    </lineage>
</organism>
<dbReference type="Pfam" id="PF13643">
    <property type="entry name" value="DUF4145"/>
    <property type="match status" value="1"/>
</dbReference>
<evidence type="ECO:0000313" key="3">
    <source>
        <dbReference type="Proteomes" id="UP000545507"/>
    </source>
</evidence>
<protein>
    <submittedName>
        <fullName evidence="2">DUF4145 domain-containing protein</fullName>
    </submittedName>
</protein>
<evidence type="ECO:0000259" key="1">
    <source>
        <dbReference type="Pfam" id="PF13643"/>
    </source>
</evidence>
<gene>
    <name evidence="2" type="ORF">F3K02_25535</name>
</gene>
<feature type="domain" description="DUF4145" evidence="1">
    <location>
        <begin position="19"/>
        <end position="100"/>
    </location>
</feature>
<name>A0A7Y8H152_9BURK</name>
<dbReference type="EMBL" id="VYGV01000028">
    <property type="protein sequence ID" value="NWF48595.1"/>
    <property type="molecule type" value="Genomic_DNA"/>
</dbReference>
<dbReference type="Proteomes" id="UP000545507">
    <property type="component" value="Unassembled WGS sequence"/>
</dbReference>